<accession>A0A6J4GZA4</accession>
<protein>
    <submittedName>
        <fullName evidence="2">Polyribonucleotide nucleotidyltransferase</fullName>
        <ecNumber evidence="2">2.7.7.8</ecNumber>
    </submittedName>
</protein>
<feature type="compositionally biased region" description="Basic residues" evidence="1">
    <location>
        <begin position="44"/>
        <end position="63"/>
    </location>
</feature>
<keyword evidence="2" id="KW-0548">Nucleotidyltransferase</keyword>
<keyword evidence="2" id="KW-0808">Transferase</keyword>
<feature type="non-terminal residue" evidence="2">
    <location>
        <position position="173"/>
    </location>
</feature>
<dbReference type="AlphaFoldDB" id="A0A6J4GZA4"/>
<dbReference type="EMBL" id="CADCTN010000003">
    <property type="protein sequence ID" value="CAA9210814.1"/>
    <property type="molecule type" value="Genomic_DNA"/>
</dbReference>
<sequence>VRTHHHRRVRRRGRRHHRHRGHRQRQLRQPFGHLRDRPPGPPGRRLRRRHHGRHHAAVGHHGRPPAQGAVRLLPADGRRRGADVRRRAHPRLVLPPRGPPVGGRDPHLPADRPPAAADVRQGPAQRGPGGHHRPVAGPRPPLRRAGHQRRVGLHPALRPAVLRPGRRHPGRAG</sequence>
<organism evidence="2">
    <name type="scientific">uncultured Blastococcus sp</name>
    <dbReference type="NCBI Taxonomy" id="217144"/>
    <lineage>
        <taxon>Bacteria</taxon>
        <taxon>Bacillati</taxon>
        <taxon>Actinomycetota</taxon>
        <taxon>Actinomycetes</taxon>
        <taxon>Geodermatophilales</taxon>
        <taxon>Geodermatophilaceae</taxon>
        <taxon>Blastococcus</taxon>
        <taxon>environmental samples</taxon>
    </lineage>
</organism>
<feature type="compositionally biased region" description="Basic residues" evidence="1">
    <location>
        <begin position="141"/>
        <end position="152"/>
    </location>
</feature>
<dbReference type="EC" id="2.7.7.8" evidence="2"/>
<reference evidence="2" key="1">
    <citation type="submission" date="2020-02" db="EMBL/GenBank/DDBJ databases">
        <authorList>
            <person name="Meier V. D."/>
        </authorList>
    </citation>
    <scope>NUCLEOTIDE SEQUENCE</scope>
    <source>
        <strain evidence="2">AVDCRST_MAG52</strain>
    </source>
</reference>
<gene>
    <name evidence="2" type="ORF">AVDCRST_MAG52-26</name>
</gene>
<feature type="compositionally biased region" description="Basic residues" evidence="1">
    <location>
        <begin position="164"/>
        <end position="173"/>
    </location>
</feature>
<evidence type="ECO:0000256" key="1">
    <source>
        <dbReference type="SAM" id="MobiDB-lite"/>
    </source>
</evidence>
<evidence type="ECO:0000313" key="2">
    <source>
        <dbReference type="EMBL" id="CAA9210814.1"/>
    </source>
</evidence>
<proteinExistence type="predicted"/>
<feature type="region of interest" description="Disordered" evidence="1">
    <location>
        <begin position="1"/>
        <end position="173"/>
    </location>
</feature>
<feature type="compositionally biased region" description="Basic and acidic residues" evidence="1">
    <location>
        <begin position="76"/>
        <end position="85"/>
    </location>
</feature>
<feature type="compositionally biased region" description="Basic residues" evidence="1">
    <location>
        <begin position="1"/>
        <end position="26"/>
    </location>
</feature>
<feature type="non-terminal residue" evidence="2">
    <location>
        <position position="1"/>
    </location>
</feature>
<name>A0A6J4GZA4_9ACTN</name>
<dbReference type="GO" id="GO:0004654">
    <property type="term" value="F:polyribonucleotide nucleotidyltransferase activity"/>
    <property type="evidence" value="ECO:0007669"/>
    <property type="project" value="UniProtKB-EC"/>
</dbReference>